<feature type="region of interest" description="Disordered" evidence="2">
    <location>
        <begin position="20"/>
        <end position="60"/>
    </location>
</feature>
<dbReference type="PANTHER" id="PTHR33823">
    <property type="entry name" value="RNA POLYMERASE-BINDING TRANSCRIPTION FACTOR DKSA-RELATED"/>
    <property type="match status" value="1"/>
</dbReference>
<evidence type="ECO:0000256" key="1">
    <source>
        <dbReference type="PROSITE-ProRule" id="PRU00510"/>
    </source>
</evidence>
<accession>A0A2M7WZM0</accession>
<dbReference type="Proteomes" id="UP000231195">
    <property type="component" value="Unassembled WGS sequence"/>
</dbReference>
<evidence type="ECO:0000256" key="2">
    <source>
        <dbReference type="SAM" id="MobiDB-lite"/>
    </source>
</evidence>
<evidence type="ECO:0000313" key="4">
    <source>
        <dbReference type="Proteomes" id="UP000231195"/>
    </source>
</evidence>
<gene>
    <name evidence="3" type="ORF">CO179_05975</name>
</gene>
<dbReference type="PANTHER" id="PTHR33823:SF4">
    <property type="entry name" value="GENERAL STRESS PROTEIN 16O"/>
    <property type="match status" value="1"/>
</dbReference>
<protein>
    <submittedName>
        <fullName evidence="3">Uncharacterized protein</fullName>
    </submittedName>
</protein>
<reference evidence="4" key="1">
    <citation type="submission" date="2017-09" db="EMBL/GenBank/DDBJ databases">
        <title>Depth-based differentiation of microbial function through sediment-hosted aquifers and enrichment of novel symbionts in the deep terrestrial subsurface.</title>
        <authorList>
            <person name="Probst A.J."/>
            <person name="Ladd B."/>
            <person name="Jarett J.K."/>
            <person name="Geller-Mcgrath D.E."/>
            <person name="Sieber C.M.K."/>
            <person name="Emerson J.B."/>
            <person name="Anantharaman K."/>
            <person name="Thomas B.C."/>
            <person name="Malmstrom R."/>
            <person name="Stieglmeier M."/>
            <person name="Klingl A."/>
            <person name="Woyke T."/>
            <person name="Ryan C.M."/>
            <person name="Banfield J.F."/>
        </authorList>
    </citation>
    <scope>NUCLEOTIDE SEQUENCE [LARGE SCALE GENOMIC DNA]</scope>
</reference>
<dbReference type="EMBL" id="PFWZ01000200">
    <property type="protein sequence ID" value="PJA39057.1"/>
    <property type="molecule type" value="Genomic_DNA"/>
</dbReference>
<dbReference type="AlphaFoldDB" id="A0A2M7WZM0"/>
<comment type="caution">
    <text evidence="3">The sequence shown here is derived from an EMBL/GenBank/DDBJ whole genome shotgun (WGS) entry which is preliminary data.</text>
</comment>
<feature type="compositionally biased region" description="Basic and acidic residues" evidence="2">
    <location>
        <begin position="25"/>
        <end position="40"/>
    </location>
</feature>
<proteinExistence type="predicted"/>
<dbReference type="Gene3D" id="1.20.120.910">
    <property type="entry name" value="DksA, coiled-coil domain"/>
    <property type="match status" value="1"/>
</dbReference>
<feature type="zinc finger region" description="dksA C4-type" evidence="1">
    <location>
        <begin position="85"/>
        <end position="109"/>
    </location>
</feature>
<organism evidence="3 4">
    <name type="scientific">candidate division WWE3 bacterium CG_4_9_14_3_um_filter_39_7</name>
    <dbReference type="NCBI Taxonomy" id="1975080"/>
    <lineage>
        <taxon>Bacteria</taxon>
        <taxon>Katanobacteria</taxon>
    </lineage>
</organism>
<evidence type="ECO:0000313" key="3">
    <source>
        <dbReference type="EMBL" id="PJA39057.1"/>
    </source>
</evidence>
<dbReference type="PROSITE" id="PS51128">
    <property type="entry name" value="ZF_DKSA_2"/>
    <property type="match status" value="1"/>
</dbReference>
<sequence length="116" mass="13510">MELDIQKYKTQLEEMLAEVNGQLERSSKNEDSANEFRDIDNNPEDDYSESEEGFRAGELEEDKMMKRQFIMDALQRIEEGNYGKDIDSGEMISPERLDAVPYATHTLEHEKSLDEK</sequence>
<name>A0A2M7WZM0_UNCKA</name>
<feature type="compositionally biased region" description="Acidic residues" evidence="2">
    <location>
        <begin position="41"/>
        <end position="51"/>
    </location>
</feature>